<feature type="transmembrane region" description="Helical" evidence="6">
    <location>
        <begin position="99"/>
        <end position="118"/>
    </location>
</feature>
<keyword evidence="4 6" id="KW-0472">Membrane</keyword>
<proteinExistence type="predicted"/>
<feature type="transmembrane region" description="Helical" evidence="6">
    <location>
        <begin position="75"/>
        <end position="93"/>
    </location>
</feature>
<evidence type="ECO:0000256" key="1">
    <source>
        <dbReference type="ARBA" id="ARBA00004141"/>
    </source>
</evidence>
<evidence type="ECO:0000256" key="6">
    <source>
        <dbReference type="SAM" id="Phobius"/>
    </source>
</evidence>
<evidence type="ECO:0000256" key="3">
    <source>
        <dbReference type="ARBA" id="ARBA00022989"/>
    </source>
</evidence>
<gene>
    <name evidence="8" type="ORF">E6K76_00120</name>
</gene>
<evidence type="ECO:0000256" key="2">
    <source>
        <dbReference type="ARBA" id="ARBA00022692"/>
    </source>
</evidence>
<dbReference type="EMBL" id="VBOW01000001">
    <property type="protein sequence ID" value="TMQ61034.1"/>
    <property type="molecule type" value="Genomic_DNA"/>
</dbReference>
<comment type="subcellular location">
    <subcellularLocation>
        <location evidence="1">Membrane</location>
        <topology evidence="1">Multi-pass membrane protein</topology>
    </subcellularLocation>
</comment>
<comment type="caution">
    <text evidence="8">The sequence shown here is derived from an EMBL/GenBank/DDBJ whole genome shotgun (WGS) entry which is preliminary data.</text>
</comment>
<dbReference type="AlphaFoldDB" id="A0A538TBW0"/>
<keyword evidence="3 6" id="KW-1133">Transmembrane helix</keyword>
<dbReference type="Pfam" id="PF04932">
    <property type="entry name" value="Wzy_C"/>
    <property type="match status" value="1"/>
</dbReference>
<feature type="transmembrane region" description="Helical" evidence="6">
    <location>
        <begin position="286"/>
        <end position="304"/>
    </location>
</feature>
<dbReference type="InterPro" id="IPR051533">
    <property type="entry name" value="WaaL-like"/>
</dbReference>
<feature type="transmembrane region" description="Helical" evidence="6">
    <location>
        <begin position="7"/>
        <end position="35"/>
    </location>
</feature>
<reference evidence="8 9" key="1">
    <citation type="journal article" date="2019" name="Nat. Microbiol.">
        <title>Mediterranean grassland soil C-N compound turnover is dependent on rainfall and depth, and is mediated by genomically divergent microorganisms.</title>
        <authorList>
            <person name="Diamond S."/>
            <person name="Andeer P.F."/>
            <person name="Li Z."/>
            <person name="Crits-Christoph A."/>
            <person name="Burstein D."/>
            <person name="Anantharaman K."/>
            <person name="Lane K.R."/>
            <person name="Thomas B.C."/>
            <person name="Pan C."/>
            <person name="Northen T.R."/>
            <person name="Banfield J.F."/>
        </authorList>
    </citation>
    <scope>NUCLEOTIDE SEQUENCE [LARGE SCALE GENOMIC DNA]</scope>
    <source>
        <strain evidence="8">WS_6</strain>
    </source>
</reference>
<dbReference type="PANTHER" id="PTHR37422:SF13">
    <property type="entry name" value="LIPOPOLYSACCHARIDE BIOSYNTHESIS PROTEIN PA4999-RELATED"/>
    <property type="match status" value="1"/>
</dbReference>
<feature type="transmembrane region" description="Helical" evidence="6">
    <location>
        <begin position="125"/>
        <end position="147"/>
    </location>
</feature>
<feature type="transmembrane region" description="Helical" evidence="6">
    <location>
        <begin position="232"/>
        <end position="254"/>
    </location>
</feature>
<keyword evidence="2 6" id="KW-0812">Transmembrane</keyword>
<dbReference type="PANTHER" id="PTHR37422">
    <property type="entry name" value="TEICHURONIC ACID BIOSYNTHESIS PROTEIN TUAE"/>
    <property type="match status" value="1"/>
</dbReference>
<sequence>MSLRLLFLMALTPVGVILTLITPFVGAVILILIYFIRPEVWGMPSALSPSLVITGAMLLTVILGKTRFRLPTGSLWPMLLLGCMVNSSFSALISPAASFQQTSDFAKLAVMWLLIVLVADSPRRLYLLLWSTVGGVLWLIKSAIYFYVTTGAPRVERVGGQGSGANYMSAMLLLTLPHLLFEAFESRSKFKWLARALVPLWLWVFMLTGSRGGLVGFVVLVLLYLLQSSRKGTATILTVVLAGFLLFAGSEVYWSRMRSITSYEEDESARSRLEVWRGALDLARKYPLTGIGLQNFVLVSPMYTTSRAKTTGEGLEAHNTYLQVLAEGGFPTLIVFFCMLLGAFRKLNRVGRDPPSSGDQAEPSLWQIRSAVLTGLGAFLGQSFFDSNFHKDPLWWFLAFAEALAWVAARQPSAEARGTAPAALAVQRAGTSTRSGRSPARPSGVPCGSPGSEAALPGPSASSPEKQCRRIQPFGTCPGAGPETGRGSRIGG</sequence>
<feature type="domain" description="O-antigen ligase-related" evidence="7">
    <location>
        <begin position="201"/>
        <end position="337"/>
    </location>
</feature>
<feature type="compositionally biased region" description="Gly residues" evidence="5">
    <location>
        <begin position="482"/>
        <end position="492"/>
    </location>
</feature>
<evidence type="ECO:0000313" key="9">
    <source>
        <dbReference type="Proteomes" id="UP000316852"/>
    </source>
</evidence>
<feature type="transmembrane region" description="Helical" evidence="6">
    <location>
        <begin position="41"/>
        <end position="63"/>
    </location>
</feature>
<dbReference type="InterPro" id="IPR007016">
    <property type="entry name" value="O-antigen_ligase-rel_domated"/>
</dbReference>
<dbReference type="Proteomes" id="UP000316852">
    <property type="component" value="Unassembled WGS sequence"/>
</dbReference>
<feature type="transmembrane region" description="Helical" evidence="6">
    <location>
        <begin position="167"/>
        <end position="184"/>
    </location>
</feature>
<evidence type="ECO:0000313" key="8">
    <source>
        <dbReference type="EMBL" id="TMQ61034.1"/>
    </source>
</evidence>
<accession>A0A538TBW0</accession>
<dbReference type="GO" id="GO:0016020">
    <property type="term" value="C:membrane"/>
    <property type="evidence" value="ECO:0007669"/>
    <property type="project" value="UniProtKB-SubCell"/>
</dbReference>
<feature type="region of interest" description="Disordered" evidence="5">
    <location>
        <begin position="417"/>
        <end position="492"/>
    </location>
</feature>
<evidence type="ECO:0000259" key="7">
    <source>
        <dbReference type="Pfam" id="PF04932"/>
    </source>
</evidence>
<organism evidence="8 9">
    <name type="scientific">Eiseniibacteriota bacterium</name>
    <dbReference type="NCBI Taxonomy" id="2212470"/>
    <lineage>
        <taxon>Bacteria</taxon>
        <taxon>Candidatus Eiseniibacteriota</taxon>
    </lineage>
</organism>
<name>A0A538TBW0_UNCEI</name>
<protein>
    <recommendedName>
        <fullName evidence="7">O-antigen ligase-related domain-containing protein</fullName>
    </recommendedName>
</protein>
<feature type="transmembrane region" description="Helical" evidence="6">
    <location>
        <begin position="196"/>
        <end position="226"/>
    </location>
</feature>
<evidence type="ECO:0000256" key="4">
    <source>
        <dbReference type="ARBA" id="ARBA00023136"/>
    </source>
</evidence>
<evidence type="ECO:0000256" key="5">
    <source>
        <dbReference type="SAM" id="MobiDB-lite"/>
    </source>
</evidence>
<feature type="transmembrane region" description="Helical" evidence="6">
    <location>
        <begin position="324"/>
        <end position="344"/>
    </location>
</feature>